<dbReference type="GO" id="GO:0016020">
    <property type="term" value="C:membrane"/>
    <property type="evidence" value="ECO:0007669"/>
    <property type="project" value="UniProtKB-SubCell"/>
</dbReference>
<feature type="disulfide bond" evidence="9">
    <location>
        <begin position="437"/>
        <end position="501"/>
    </location>
</feature>
<feature type="domain" description="SRCR" evidence="11">
    <location>
        <begin position="29"/>
        <end position="119"/>
    </location>
</feature>
<feature type="disulfide bond" evidence="9">
    <location>
        <begin position="248"/>
        <end position="309"/>
    </location>
</feature>
<evidence type="ECO:0000256" key="8">
    <source>
        <dbReference type="ARBA" id="ARBA00023180"/>
    </source>
</evidence>
<feature type="domain" description="SRCR" evidence="11">
    <location>
        <begin position="680"/>
        <end position="743"/>
    </location>
</feature>
<keyword evidence="6 10" id="KW-0472">Membrane</keyword>
<reference evidence="12" key="4">
    <citation type="submission" date="2025-09" db="UniProtKB">
        <authorList>
            <consortium name="Ensembl"/>
        </authorList>
    </citation>
    <scope>IDENTIFICATION</scope>
</reference>
<dbReference type="PANTHER" id="PTHR19331">
    <property type="entry name" value="SCAVENGER RECEPTOR DOMAIN-CONTAINING"/>
    <property type="match status" value="1"/>
</dbReference>
<evidence type="ECO:0000256" key="3">
    <source>
        <dbReference type="ARBA" id="ARBA00022729"/>
    </source>
</evidence>
<feature type="disulfide bond" evidence="9">
    <location>
        <begin position="349"/>
        <end position="410"/>
    </location>
</feature>
<dbReference type="Proteomes" id="UP000018467">
    <property type="component" value="Unassembled WGS sequence"/>
</dbReference>
<organism evidence="12 13">
    <name type="scientific">Astyanax mexicanus</name>
    <name type="common">Blind cave fish</name>
    <name type="synonym">Astyanax fasciatus mexicanus</name>
    <dbReference type="NCBI Taxonomy" id="7994"/>
    <lineage>
        <taxon>Eukaryota</taxon>
        <taxon>Metazoa</taxon>
        <taxon>Chordata</taxon>
        <taxon>Craniata</taxon>
        <taxon>Vertebrata</taxon>
        <taxon>Euteleostomi</taxon>
        <taxon>Actinopterygii</taxon>
        <taxon>Neopterygii</taxon>
        <taxon>Teleostei</taxon>
        <taxon>Ostariophysi</taxon>
        <taxon>Characiformes</taxon>
        <taxon>Characoidei</taxon>
        <taxon>Acestrorhamphidae</taxon>
        <taxon>Acestrorhamphinae</taxon>
        <taxon>Astyanax</taxon>
    </lineage>
</organism>
<evidence type="ECO:0000259" key="11">
    <source>
        <dbReference type="PROSITE" id="PS50287"/>
    </source>
</evidence>
<feature type="domain" description="SRCR" evidence="11">
    <location>
        <begin position="122"/>
        <end position="236"/>
    </location>
</feature>
<keyword evidence="8" id="KW-0325">Glycoprotein</keyword>
<keyword evidence="2 10" id="KW-0812">Transmembrane</keyword>
<reference evidence="13" key="2">
    <citation type="journal article" date="2014" name="Nat. Commun.">
        <title>The cavefish genome reveals candidate genes for eye loss.</title>
        <authorList>
            <person name="McGaugh S.E."/>
            <person name="Gross J.B."/>
            <person name="Aken B."/>
            <person name="Blin M."/>
            <person name="Borowsky R."/>
            <person name="Chalopin D."/>
            <person name="Hinaux H."/>
            <person name="Jeffery W.R."/>
            <person name="Keene A."/>
            <person name="Ma L."/>
            <person name="Minx P."/>
            <person name="Murphy D."/>
            <person name="O'Quin K.E."/>
            <person name="Retaux S."/>
            <person name="Rohner N."/>
            <person name="Searle S.M."/>
            <person name="Stahl B.A."/>
            <person name="Tabin C."/>
            <person name="Volff J.N."/>
            <person name="Yoshizawa M."/>
            <person name="Warren W.C."/>
        </authorList>
    </citation>
    <scope>NUCLEOTIDE SEQUENCE [LARGE SCALE GENOMIC DNA]</scope>
    <source>
        <strain evidence="13">female</strain>
    </source>
</reference>
<dbReference type="AlphaFoldDB" id="A0A3B1IXQ5"/>
<feature type="disulfide bond" evidence="9">
    <location>
        <begin position="235"/>
        <end position="299"/>
    </location>
</feature>
<feature type="disulfide bond" evidence="9">
    <location>
        <begin position="336"/>
        <end position="400"/>
    </location>
</feature>
<evidence type="ECO:0000256" key="4">
    <source>
        <dbReference type="ARBA" id="ARBA00022737"/>
    </source>
</evidence>
<dbReference type="InterPro" id="IPR036772">
    <property type="entry name" value="SRCR-like_dom_sf"/>
</dbReference>
<dbReference type="Bgee" id="ENSAMXG00000039897">
    <property type="expression patterns" value="Expressed in testis and 1 other cell type or tissue"/>
</dbReference>
<evidence type="ECO:0000313" key="13">
    <source>
        <dbReference type="Proteomes" id="UP000018467"/>
    </source>
</evidence>
<dbReference type="FunFam" id="3.10.250.10:FF:000013">
    <property type="entry name" value="CD163 molecule like 1"/>
    <property type="match status" value="2"/>
</dbReference>
<keyword evidence="5 10" id="KW-1133">Transmembrane helix</keyword>
<reference evidence="12" key="3">
    <citation type="submission" date="2025-08" db="UniProtKB">
        <authorList>
            <consortium name="Ensembl"/>
        </authorList>
    </citation>
    <scope>IDENTIFICATION</scope>
</reference>
<feature type="domain" description="SRCR" evidence="11">
    <location>
        <begin position="311"/>
        <end position="411"/>
    </location>
</feature>
<dbReference type="PANTHER" id="PTHR19331:SF487">
    <property type="entry name" value="SOLUBLE SCAVENGER RECEPTOR CYSTEINE-RICH DOMAIN-CONTAINING PROTEIN SSC5D"/>
    <property type="match status" value="1"/>
</dbReference>
<dbReference type="Gene3D" id="3.10.250.10">
    <property type="entry name" value="SRCR-like domain"/>
    <property type="match status" value="7"/>
</dbReference>
<evidence type="ECO:0000256" key="2">
    <source>
        <dbReference type="ARBA" id="ARBA00022692"/>
    </source>
</evidence>
<evidence type="ECO:0000256" key="7">
    <source>
        <dbReference type="ARBA" id="ARBA00023157"/>
    </source>
</evidence>
<keyword evidence="3" id="KW-0732">Signal</keyword>
<feature type="disulfide bond" evidence="9">
    <location>
        <begin position="481"/>
        <end position="491"/>
    </location>
</feature>
<feature type="disulfide bond" evidence="9">
    <location>
        <begin position="587"/>
        <end position="597"/>
    </location>
</feature>
<dbReference type="PRINTS" id="PR00258">
    <property type="entry name" value="SPERACTRCPTR"/>
</dbReference>
<feature type="disulfide bond" evidence="9">
    <location>
        <begin position="543"/>
        <end position="607"/>
    </location>
</feature>
<dbReference type="FunFam" id="3.10.250.10:FF:000016">
    <property type="entry name" value="Scavenger receptor cysteine-rich protein type 12"/>
    <property type="match status" value="1"/>
</dbReference>
<evidence type="ECO:0000256" key="10">
    <source>
        <dbReference type="SAM" id="Phobius"/>
    </source>
</evidence>
<feature type="disulfide bond" evidence="9">
    <location>
        <begin position="380"/>
        <end position="390"/>
    </location>
</feature>
<feature type="domain" description="SRCR" evidence="11">
    <location>
        <begin position="233"/>
        <end position="310"/>
    </location>
</feature>
<dbReference type="FunFam" id="3.10.250.10:FF:000006">
    <property type="entry name" value="neurotrypsin isoform X2"/>
    <property type="match status" value="3"/>
</dbReference>
<keyword evidence="4" id="KW-0677">Repeat</keyword>
<evidence type="ECO:0000256" key="1">
    <source>
        <dbReference type="ARBA" id="ARBA00004167"/>
    </source>
</evidence>
<name>A0A3B1IXQ5_ASTMX</name>
<evidence type="ECO:0000313" key="12">
    <source>
        <dbReference type="Ensembl" id="ENSAMXP00000034461.1"/>
    </source>
</evidence>
<dbReference type="SMART" id="SM00202">
    <property type="entry name" value="SR"/>
    <property type="match status" value="7"/>
</dbReference>
<dbReference type="Pfam" id="PF00530">
    <property type="entry name" value="SRCR"/>
    <property type="match status" value="7"/>
</dbReference>
<feature type="disulfide bond" evidence="9">
    <location>
        <begin position="191"/>
        <end position="201"/>
    </location>
</feature>
<comment type="subcellular location">
    <subcellularLocation>
        <location evidence="1">Membrane</location>
        <topology evidence="1">Single-pass membrane protein</topology>
    </subcellularLocation>
</comment>
<dbReference type="SUPFAM" id="SSF56487">
    <property type="entry name" value="SRCR-like"/>
    <property type="match status" value="7"/>
</dbReference>
<evidence type="ECO:0000256" key="5">
    <source>
        <dbReference type="ARBA" id="ARBA00022989"/>
    </source>
</evidence>
<reference evidence="13" key="1">
    <citation type="submission" date="2013-03" db="EMBL/GenBank/DDBJ databases">
        <authorList>
            <person name="Jeffery W."/>
            <person name="Warren W."/>
            <person name="Wilson R.K."/>
        </authorList>
    </citation>
    <scope>NUCLEOTIDE SEQUENCE</scope>
    <source>
        <strain evidence="13">female</strain>
    </source>
</reference>
<feature type="disulfide bond" evidence="9">
    <location>
        <begin position="712"/>
        <end position="722"/>
    </location>
</feature>
<protein>
    <recommendedName>
        <fullName evidence="11">SRCR domain-containing protein</fullName>
    </recommendedName>
</protein>
<feature type="disulfide bond" evidence="9">
    <location>
        <begin position="556"/>
        <end position="617"/>
    </location>
</feature>
<feature type="domain" description="SRCR" evidence="11">
    <location>
        <begin position="518"/>
        <end position="618"/>
    </location>
</feature>
<feature type="disulfide bond" evidence="9">
    <location>
        <begin position="279"/>
        <end position="289"/>
    </location>
</feature>
<dbReference type="GeneTree" id="ENSGT00940000163299"/>
<dbReference type="InterPro" id="IPR001190">
    <property type="entry name" value="SRCR"/>
</dbReference>
<dbReference type="Ensembl" id="ENSAMXT00000054744.1">
    <property type="protein sequence ID" value="ENSAMXP00000034461.1"/>
    <property type="gene ID" value="ENSAMXG00000039897.1"/>
</dbReference>
<feature type="disulfide bond" evidence="9">
    <location>
        <begin position="57"/>
        <end position="118"/>
    </location>
</feature>
<keyword evidence="13" id="KW-1185">Reference proteome</keyword>
<proteinExistence type="predicted"/>
<comment type="caution">
    <text evidence="9">Lacks conserved residue(s) required for the propagation of feature annotation.</text>
</comment>
<accession>A0A3B1IXQ5</accession>
<dbReference type="PROSITE" id="PS50287">
    <property type="entry name" value="SRCR_2"/>
    <property type="match status" value="7"/>
</dbReference>
<feature type="transmembrane region" description="Helical" evidence="10">
    <location>
        <begin position="12"/>
        <end position="33"/>
    </location>
</feature>
<keyword evidence="7 9" id="KW-1015">Disulfide bond</keyword>
<feature type="disulfide bond" evidence="9">
    <location>
        <begin position="450"/>
        <end position="511"/>
    </location>
</feature>
<sequence length="757" mass="81805">VQWFSHVPIDYMCIVLVIAPLVTFLILEVRLLGGSRCSGRVEVLKRKTWFPSKCVVCRELGCGSPVEILGAAAFGRGEGQVWSEELQCRGNESQIHFCPTSSSLKHNCSHDNDVGLVCAGSVRLVDGGSRCAGRVEVLHRGQWGTVCGDNWDMRDAAVVCRELGCGKAVDSVSEDHFGSGSGPIWMDDVDCSGSESTLKYCKSRGWGKHGVRLVNGSRCSGRVEVLHGESWFTVCDSDFNQQDAEVVCRELGCGSPVEVLGAAAFGRGEGQVWSEELQCRGNESQIHFCPKSSSLKHNCSHDNDVGLVCSVRLVNGGSRCAGRVEVLHRGQWGTVCGNNWDMRDAAVVCRELGCGEAVDALSEAHFGSGSGPIWMDDVDCIGSESNLKHCISPGWGKHNCTHTQDAAVICSGVRLVNGSHCSGRVEVLHGESWVTVCDADFNQQDAEVVCRELGCGSPVEVLGAAAFGRGEGQVWSEELQCRGNESQIHFCPKSSSLKHNCSHDNDVGLECAGKSCSVRLMNGSSRCAGRVEVLYKGQWGTVCGDNWDMRDAAVVCRELGCGEAVDSVSKAYYGSGSGQIWMDDVDCRGSESTLKHCKSKGWGKHDCDISSDAGVICSGKLTPESIFLIPCYICCELQLQYLLVFCLHILGTQNHYCSYSIEYSDHNMTVKIHWIEQGCVSRAGLCSPLLEVLGAAAFGRGEGQVWSEELQCRGNESQIHFCPKSSSLKHNCSHDNDVGLVCAGKTVSHIIIASLRI</sequence>
<dbReference type="InParanoid" id="A0A3B1IXQ5"/>
<feature type="disulfide bond" evidence="9">
    <location>
        <begin position="88"/>
        <end position="98"/>
    </location>
</feature>
<evidence type="ECO:0000256" key="9">
    <source>
        <dbReference type="PROSITE-ProRule" id="PRU00196"/>
    </source>
</evidence>
<feature type="domain" description="SRCR" evidence="11">
    <location>
        <begin position="413"/>
        <end position="512"/>
    </location>
</feature>
<evidence type="ECO:0000256" key="6">
    <source>
        <dbReference type="ARBA" id="ARBA00023136"/>
    </source>
</evidence>
<dbReference type="PROSITE" id="PS00420">
    <property type="entry name" value="SRCR_1"/>
    <property type="match status" value="3"/>
</dbReference>